<evidence type="ECO:0000313" key="2">
    <source>
        <dbReference type="Proteomes" id="UP000465035"/>
    </source>
</evidence>
<dbReference type="InterPro" id="IPR021530">
    <property type="entry name" value="AllH-like"/>
</dbReference>
<dbReference type="Proteomes" id="UP000465035">
    <property type="component" value="Chromosome"/>
</dbReference>
<dbReference type="Pfam" id="PF11392">
    <property type="entry name" value="AllH"/>
    <property type="match status" value="1"/>
</dbReference>
<reference evidence="1 2" key="1">
    <citation type="submission" date="2019-12" db="EMBL/GenBank/DDBJ databases">
        <title>Lactobacillus hilgardii FLUB.</title>
        <authorList>
            <person name="Gustaw K."/>
        </authorList>
    </citation>
    <scope>NUCLEOTIDE SEQUENCE [LARGE SCALE GENOMIC DNA]</scope>
    <source>
        <strain evidence="1 2">FLUB</strain>
    </source>
</reference>
<proteinExistence type="predicted"/>
<accession>A0A6P1E4F1</accession>
<organism evidence="1 2">
    <name type="scientific">Lentilactobacillus hilgardii</name>
    <name type="common">Lactobacillus hilgardii</name>
    <dbReference type="NCBI Taxonomy" id="1588"/>
    <lineage>
        <taxon>Bacteria</taxon>
        <taxon>Bacillati</taxon>
        <taxon>Bacillota</taxon>
        <taxon>Bacilli</taxon>
        <taxon>Lactobacillales</taxon>
        <taxon>Lactobacillaceae</taxon>
        <taxon>Lentilactobacillus</taxon>
    </lineage>
</organism>
<protein>
    <submittedName>
        <fullName evidence="1">DUF2877 domain-containing protein</fullName>
    </submittedName>
</protein>
<name>A0A6P1E4F1_LENHI</name>
<dbReference type="AlphaFoldDB" id="A0A6P1E4F1"/>
<evidence type="ECO:0000313" key="1">
    <source>
        <dbReference type="EMBL" id="QHB50960.1"/>
    </source>
</evidence>
<gene>
    <name evidence="1" type="ORF">GQR93_01330</name>
</gene>
<dbReference type="EMBL" id="CP047121">
    <property type="protein sequence ID" value="QHB50960.1"/>
    <property type="molecule type" value="Genomic_DNA"/>
</dbReference>
<sequence>MMFMSLNHNQTNGEKSNMLPLHLFNKDHGIINTMFQHSFNIDFPDLLFHVGNESDSLSCTGITLEDDVVDELLKYIDVNDPVSFIKGKLYLYTKKEIRTIDLEPLKTVDLRIPQIKLDLNFLKKIIEKFNIIDFQNDWGLSDEYSPNKVIKMLIESCDPEQIMETLKFLYGRGRGLTPSGDDIIVGFTSVLSAFGFKQLTLWKEQVKIILESRATTDVSESYIQAVLENYTSKKMVQFLKVIRDKDKEQLASSLLDIQNFGHTSGTDTLLGMYAAFMLLKSKFIH</sequence>